<dbReference type="SUPFAM" id="SSF53474">
    <property type="entry name" value="alpha/beta-Hydrolases"/>
    <property type="match status" value="1"/>
</dbReference>
<dbReference type="GO" id="GO:0016787">
    <property type="term" value="F:hydrolase activity"/>
    <property type="evidence" value="ECO:0007669"/>
    <property type="project" value="UniProtKB-KW"/>
</dbReference>
<gene>
    <name evidence="2" type="ORF">INQ42_01880</name>
</gene>
<reference evidence="2 3" key="1">
    <citation type="submission" date="2020-10" db="EMBL/GenBank/DDBJ databases">
        <title>complete genome sequencing of Lysobacter sp. H23M41.</title>
        <authorList>
            <person name="Bae J.-W."/>
            <person name="Lee S.-Y."/>
        </authorList>
    </citation>
    <scope>NUCLEOTIDE SEQUENCE [LARGE SCALE GENOMIC DNA]</scope>
    <source>
        <strain evidence="2 3">H23M41</strain>
    </source>
</reference>
<feature type="region of interest" description="Disordered" evidence="1">
    <location>
        <begin position="495"/>
        <end position="519"/>
    </location>
</feature>
<evidence type="ECO:0000313" key="2">
    <source>
        <dbReference type="EMBL" id="QOW22380.1"/>
    </source>
</evidence>
<organism evidence="2 3">
    <name type="scientific">Novilysobacter avium</name>
    <dbReference type="NCBI Taxonomy" id="2781023"/>
    <lineage>
        <taxon>Bacteria</taxon>
        <taxon>Pseudomonadati</taxon>
        <taxon>Pseudomonadota</taxon>
        <taxon>Gammaproteobacteria</taxon>
        <taxon>Lysobacterales</taxon>
        <taxon>Lysobacteraceae</taxon>
        <taxon>Novilysobacter</taxon>
    </lineage>
</organism>
<accession>A0A7S6ULD3</accession>
<feature type="region of interest" description="Disordered" evidence="1">
    <location>
        <begin position="1"/>
        <end position="29"/>
    </location>
</feature>
<dbReference type="Gene3D" id="3.40.50.1820">
    <property type="entry name" value="alpha/beta hydrolase"/>
    <property type="match status" value="1"/>
</dbReference>
<dbReference type="InterPro" id="IPR029058">
    <property type="entry name" value="AB_hydrolase_fold"/>
</dbReference>
<protein>
    <submittedName>
        <fullName evidence="2">Alpha/beta fold hydrolase</fullName>
    </submittedName>
</protein>
<dbReference type="Proteomes" id="UP000593932">
    <property type="component" value="Chromosome"/>
</dbReference>
<keyword evidence="2" id="KW-0378">Hydrolase</keyword>
<evidence type="ECO:0000313" key="3">
    <source>
        <dbReference type="Proteomes" id="UP000593932"/>
    </source>
</evidence>
<evidence type="ECO:0000256" key="1">
    <source>
        <dbReference type="SAM" id="MobiDB-lite"/>
    </source>
</evidence>
<feature type="region of interest" description="Disordered" evidence="1">
    <location>
        <begin position="463"/>
        <end position="482"/>
    </location>
</feature>
<feature type="compositionally biased region" description="Basic and acidic residues" evidence="1">
    <location>
        <begin position="507"/>
        <end position="519"/>
    </location>
</feature>
<feature type="compositionally biased region" description="Basic and acidic residues" evidence="1">
    <location>
        <begin position="1"/>
        <end position="17"/>
    </location>
</feature>
<sequence>MPRKEDEIRIGSHETDGKGSPVTHTTLSPTSDIRQRAILAQPTAVIPIIFLPGIMGTNLKSNTGSKVWRPPNTDGVFPILGAMGQMFAYVFRGPATRQRMLDPTKVEVDDRGSIDTGGALEKAVAKDRGWGAVMRSSYHPVMALMQKRLNNIMEAGGLLDWWSEEGQHSPADYGDEKASTALSVDDFKHAAGYRYEVWGGGYNWLQSNEDSGQDLIDYIDNVVLAHHRAKGQDVKKVILVTHSMGGIVGRAIARVHEYGKLLGVVHGVMPATGAPATYHHCRCGYDGVSQIILGRNAKEVTAIVGNSPGALELLPSADYGDGRAWLKIGGPEDNPSHALPVSDPYTEIYHSREWYGLVPEESMEMLDPAGLHSEPEFEGAEAVGYERFTRLLSDTQRFHESVSGKYPEPAFVHYGADERMHGWTDVHWQGAHLPSLEGTRGSKDNGNGKISIKNGGQVVQLNFGEADQPGDGTVPTVSGEAPSRAGVCASFRQGSQGAGARVVTNGKGKDKGYDHQDSYNDSRSQWATLFSVTRISREADWA</sequence>
<keyword evidence="3" id="KW-1185">Reference proteome</keyword>
<dbReference type="RefSeq" id="WP_194034913.1">
    <property type="nucleotide sequence ID" value="NZ_CP063657.1"/>
</dbReference>
<name>A0A7S6ULD3_9GAMM</name>
<proteinExistence type="predicted"/>
<dbReference type="EMBL" id="CP063657">
    <property type="protein sequence ID" value="QOW22380.1"/>
    <property type="molecule type" value="Genomic_DNA"/>
</dbReference>